<feature type="domain" description="CCDC81 HU" evidence="3">
    <location>
        <begin position="103"/>
        <end position="177"/>
    </location>
</feature>
<dbReference type="Pfam" id="PF18289">
    <property type="entry name" value="HU-CCDC81_euk_2"/>
    <property type="match status" value="1"/>
</dbReference>
<evidence type="ECO:0000313" key="5">
    <source>
        <dbReference type="Proteomes" id="UP001142489"/>
    </source>
</evidence>
<feature type="domain" description="CCDC81 HU" evidence="2">
    <location>
        <begin position="11"/>
        <end position="92"/>
    </location>
</feature>
<comment type="caution">
    <text evidence="4">The sequence shown here is derived from an EMBL/GenBank/DDBJ whole genome shotgun (WGS) entry which is preliminary data.</text>
</comment>
<name>A0A9Q1AYM0_9SAUR</name>
<dbReference type="Proteomes" id="UP001142489">
    <property type="component" value="Unassembled WGS sequence"/>
</dbReference>
<protein>
    <recommendedName>
        <fullName evidence="6">Coiled-coil domain-containing protein 81</fullName>
    </recommendedName>
</protein>
<proteinExistence type="predicted"/>
<dbReference type="InterPro" id="IPR028034">
    <property type="entry name" value="HU-CCDC81"/>
</dbReference>
<evidence type="ECO:0000313" key="4">
    <source>
        <dbReference type="EMBL" id="KAJ7320046.1"/>
    </source>
</evidence>
<feature type="region of interest" description="Disordered" evidence="1">
    <location>
        <begin position="303"/>
        <end position="368"/>
    </location>
</feature>
<evidence type="ECO:0008006" key="6">
    <source>
        <dbReference type="Google" id="ProtNLM"/>
    </source>
</evidence>
<dbReference type="EMBL" id="JAPFRF010000010">
    <property type="protein sequence ID" value="KAJ7320046.1"/>
    <property type="molecule type" value="Genomic_DNA"/>
</dbReference>
<feature type="compositionally biased region" description="Low complexity" evidence="1">
    <location>
        <begin position="350"/>
        <end position="364"/>
    </location>
</feature>
<feature type="compositionally biased region" description="Basic and acidic residues" evidence="1">
    <location>
        <begin position="223"/>
        <end position="248"/>
    </location>
</feature>
<dbReference type="InterPro" id="IPR026295">
    <property type="entry name" value="CCD81"/>
</dbReference>
<dbReference type="AlphaFoldDB" id="A0A9Q1AYM0"/>
<dbReference type="PANTHER" id="PTHR14362:SF2">
    <property type="entry name" value="COILED-COIL DOMAIN-CONTAINING PROTEIN 81"/>
    <property type="match status" value="1"/>
</dbReference>
<organism evidence="4 5">
    <name type="scientific">Phrynocephalus forsythii</name>
    <dbReference type="NCBI Taxonomy" id="171643"/>
    <lineage>
        <taxon>Eukaryota</taxon>
        <taxon>Metazoa</taxon>
        <taxon>Chordata</taxon>
        <taxon>Craniata</taxon>
        <taxon>Vertebrata</taxon>
        <taxon>Euteleostomi</taxon>
        <taxon>Lepidosauria</taxon>
        <taxon>Squamata</taxon>
        <taxon>Bifurcata</taxon>
        <taxon>Unidentata</taxon>
        <taxon>Episquamata</taxon>
        <taxon>Toxicofera</taxon>
        <taxon>Iguania</taxon>
        <taxon>Acrodonta</taxon>
        <taxon>Agamidae</taxon>
        <taxon>Agaminae</taxon>
        <taxon>Phrynocephalus</taxon>
    </lineage>
</organism>
<dbReference type="GO" id="GO:0005815">
    <property type="term" value="C:microtubule organizing center"/>
    <property type="evidence" value="ECO:0007669"/>
    <property type="project" value="TreeGrafter"/>
</dbReference>
<gene>
    <name evidence="4" type="ORF">JRQ81_019557</name>
</gene>
<dbReference type="InterPro" id="IPR040673">
    <property type="entry name" value="CCDC81_HU_dom_2"/>
</dbReference>
<dbReference type="OrthoDB" id="125906at2759"/>
<evidence type="ECO:0000259" key="2">
    <source>
        <dbReference type="Pfam" id="PF14908"/>
    </source>
</evidence>
<evidence type="ECO:0000259" key="3">
    <source>
        <dbReference type="Pfam" id="PF18289"/>
    </source>
</evidence>
<feature type="region of interest" description="Disordered" evidence="1">
    <location>
        <begin position="223"/>
        <end position="256"/>
    </location>
</feature>
<dbReference type="PANTHER" id="PTHR14362">
    <property type="entry name" value="COILED-COIL DOMAIN-CONTAINING PROTEIN 81"/>
    <property type="match status" value="1"/>
</dbReference>
<reference evidence="4" key="1">
    <citation type="journal article" date="2023" name="DNA Res.">
        <title>Chromosome-level genome assembly of Phrynocephalus forsythii using third-generation DNA sequencing and Hi-C analysis.</title>
        <authorList>
            <person name="Qi Y."/>
            <person name="Zhao W."/>
            <person name="Zhao Y."/>
            <person name="Niu C."/>
            <person name="Cao S."/>
            <person name="Zhang Y."/>
        </authorList>
    </citation>
    <scope>NUCLEOTIDE SEQUENCE</scope>
    <source>
        <tissue evidence="4">Muscle</tissue>
    </source>
</reference>
<keyword evidence="5" id="KW-1185">Reference proteome</keyword>
<sequence length="705" mass="80747">MLDSIHTAMLEGGRRVFLTLPKLTSEEILSIWDTVSEFVGKQLSMNKGVLIPGLGTFSFLRQKLQVGSNKYTVVQRPVFLLSEKLAQIHGLKFNRIHTPGDIPVVHLNFIVLSLEGPFNREVVEGCVRETLLSFSRSIATKQTVEFTFKGIGVLVIRDNKVKMKFYKDFLQTMDGSGNLLKALSNRPGTGDSVLSARESSTAPSRSCNVLMFPRIETKEMETIAEENEKPSEEKEQVEKENSRKETPSAKRLLSRQAITPAKVTGVCLTEDLEKTVRAKVTGVHQTEEEEKNQQPKIVGVHAAEEHEKTLKPKAARVSPMEDPENNLETKTHPMRPPTPAPEAPKTDQEASPASASVPRSPSPVCQDHGRAGQEMCYLCLQRAQRNVPMYLSEEQRRKEKEEDRILAQYQALKDQEALRKQLMRAMANREQSQKISAFNLGIAEAKREQKNEKAAETYNSYIFEKRPPSSTPHQRHEAYAQQLDKQIEDRVAKEKKQKRDQDLLDRLEQVQLAEELAAQRAKYLKEKMEEMQCYKRALDTQIKLGVAPLPEHVPDSAEVIFGKNDMTNEKMEERRKRAQEYSKCQLEAAAERKRAALLSQLVDQRRAADMIQRARKQWMAEKGARFEKIFQMNLAIQEDWRRSARLKRQRDYEEKLFQRAGDKLFLLDQCARFRRCYQCKRGLNNCSEATTWTDTKYVPGSRLIV</sequence>
<dbReference type="Pfam" id="PF14908">
    <property type="entry name" value="HU-CCDC81_euk_1"/>
    <property type="match status" value="1"/>
</dbReference>
<accession>A0A9Q1AYM0</accession>
<evidence type="ECO:0000256" key="1">
    <source>
        <dbReference type="SAM" id="MobiDB-lite"/>
    </source>
</evidence>